<protein>
    <submittedName>
        <fullName evidence="2">Extracellular solute-binding protein</fullName>
    </submittedName>
</protein>
<dbReference type="EMBL" id="SIJL01000001">
    <property type="protein sequence ID" value="TBH21920.1"/>
    <property type="molecule type" value="Genomic_DNA"/>
</dbReference>
<evidence type="ECO:0000313" key="3">
    <source>
        <dbReference type="Proteomes" id="UP000292858"/>
    </source>
</evidence>
<accession>A0A4V2IVD3</accession>
<name>A0A4V2IVD3_9DEIN</name>
<dbReference type="Pfam" id="PF13416">
    <property type="entry name" value="SBP_bac_8"/>
    <property type="match status" value="1"/>
</dbReference>
<proteinExistence type="predicted"/>
<dbReference type="Proteomes" id="UP000292858">
    <property type="component" value="Unassembled WGS sequence"/>
</dbReference>
<dbReference type="SUPFAM" id="SSF53850">
    <property type="entry name" value="Periplasmic binding protein-like II"/>
    <property type="match status" value="1"/>
</dbReference>
<dbReference type="Gene3D" id="3.40.190.10">
    <property type="entry name" value="Periplasmic binding protein-like II"/>
    <property type="match status" value="2"/>
</dbReference>
<evidence type="ECO:0000313" key="2">
    <source>
        <dbReference type="EMBL" id="TBH21920.1"/>
    </source>
</evidence>
<organism evidence="2 3">
    <name type="scientific">Thermus thermamylovorans</name>
    <dbReference type="NCBI Taxonomy" id="2509362"/>
    <lineage>
        <taxon>Bacteria</taxon>
        <taxon>Thermotogati</taxon>
        <taxon>Deinococcota</taxon>
        <taxon>Deinococci</taxon>
        <taxon>Thermales</taxon>
        <taxon>Thermaceae</taxon>
        <taxon>Thermus</taxon>
    </lineage>
</organism>
<feature type="chain" id="PRO_5020705095" evidence="1">
    <location>
        <begin position="18"/>
        <end position="390"/>
    </location>
</feature>
<dbReference type="PANTHER" id="PTHR43649">
    <property type="entry name" value="ARABINOSE-BINDING PROTEIN-RELATED"/>
    <property type="match status" value="1"/>
</dbReference>
<sequence>MRPALLVTFALALPVQAQLVIPLWHTLGEGGVLEGYVQAFNGAQNRFRIEPRFVGDYREMGVLLAAALRNGTAPPAAQVELGFLPVLVREGLLEALTPLQEPDLDSQLLALGRVGGRLYGYPLGISVAVLFFNQQALAARQVRPPRTFAELAQAAERLSSRSARGLLFSADAYSFSALVLARGGWLVREGRPSFNHPQAVATLSYLQDMARRGALQARGATEIWAAGADFLRTKAFLALGPSTLLPAAQGRANWPFAIGLAPPPLEAEGRVAASGSVLVVLRGASPEVKQGLEAFYRYVAEPERQIFWAQSTYYLPLSLQAQRVWAREDVGRLLLGLKGMLVPWHQEGPLLLWASALERSLERALKAGLPAPRALDEGQQEALRTMGPLR</sequence>
<keyword evidence="1" id="KW-0732">Signal</keyword>
<keyword evidence="3" id="KW-1185">Reference proteome</keyword>
<dbReference type="InterPro" id="IPR006059">
    <property type="entry name" value="SBP"/>
</dbReference>
<gene>
    <name evidence="2" type="ORF">ETP66_01380</name>
</gene>
<dbReference type="PANTHER" id="PTHR43649:SF12">
    <property type="entry name" value="DIACETYLCHITOBIOSE BINDING PROTEIN DASA"/>
    <property type="match status" value="1"/>
</dbReference>
<dbReference type="InterPro" id="IPR050490">
    <property type="entry name" value="Bact_solute-bd_prot1"/>
</dbReference>
<feature type="signal peptide" evidence="1">
    <location>
        <begin position="1"/>
        <end position="17"/>
    </location>
</feature>
<comment type="caution">
    <text evidence="2">The sequence shown here is derived from an EMBL/GenBank/DDBJ whole genome shotgun (WGS) entry which is preliminary data.</text>
</comment>
<evidence type="ECO:0000256" key="1">
    <source>
        <dbReference type="SAM" id="SignalP"/>
    </source>
</evidence>
<reference evidence="2 3" key="1">
    <citation type="submission" date="2019-02" db="EMBL/GenBank/DDBJ databases">
        <title>Thermus sp. a novel from hot spring.</title>
        <authorList>
            <person name="Zhao Z."/>
        </authorList>
    </citation>
    <scope>NUCLEOTIDE SEQUENCE [LARGE SCALE GENOMIC DNA]</scope>
    <source>
        <strain evidence="2 3">CFH 72773T</strain>
    </source>
</reference>
<dbReference type="AlphaFoldDB" id="A0A4V2IVD3"/>
<dbReference type="OrthoDB" id="29360at2"/>
<dbReference type="RefSeq" id="WP_130839887.1">
    <property type="nucleotide sequence ID" value="NZ_SIJL01000001.1"/>
</dbReference>